<dbReference type="GO" id="GO:0007165">
    <property type="term" value="P:signal transduction"/>
    <property type="evidence" value="ECO:0007669"/>
    <property type="project" value="InterPro"/>
</dbReference>
<accession>A0A7W9SW02</accession>
<reference evidence="3 4" key="1">
    <citation type="submission" date="2020-08" db="EMBL/GenBank/DDBJ databases">
        <title>Genomic Encyclopedia of Type Strains, Phase IV (KMG-IV): sequencing the most valuable type-strain genomes for metagenomic binning, comparative biology and taxonomic classification.</title>
        <authorList>
            <person name="Goeker M."/>
        </authorList>
    </citation>
    <scope>NUCLEOTIDE SEQUENCE [LARGE SCALE GENOMIC DNA]</scope>
    <source>
        <strain evidence="3 4">DSM 23562</strain>
    </source>
</reference>
<feature type="domain" description="TIR" evidence="2">
    <location>
        <begin position="5"/>
        <end position="149"/>
    </location>
</feature>
<feature type="region of interest" description="Disordered" evidence="1">
    <location>
        <begin position="158"/>
        <end position="197"/>
    </location>
</feature>
<protein>
    <recommendedName>
        <fullName evidence="2">TIR domain-containing protein</fullName>
    </recommendedName>
</protein>
<dbReference type="SUPFAM" id="SSF52200">
    <property type="entry name" value="Toll/Interleukin receptor TIR domain"/>
    <property type="match status" value="1"/>
</dbReference>
<gene>
    <name evidence="3" type="ORF">HNQ39_005724</name>
</gene>
<organism evidence="3 4">
    <name type="scientific">Armatimonas rosea</name>
    <dbReference type="NCBI Taxonomy" id="685828"/>
    <lineage>
        <taxon>Bacteria</taxon>
        <taxon>Bacillati</taxon>
        <taxon>Armatimonadota</taxon>
        <taxon>Armatimonadia</taxon>
        <taxon>Armatimonadales</taxon>
        <taxon>Armatimonadaceae</taxon>
        <taxon>Armatimonas</taxon>
    </lineage>
</organism>
<proteinExistence type="predicted"/>
<dbReference type="Pfam" id="PF13676">
    <property type="entry name" value="TIR_2"/>
    <property type="match status" value="1"/>
</dbReference>
<dbReference type="Gene3D" id="3.40.50.10140">
    <property type="entry name" value="Toll/interleukin-1 receptor homology (TIR) domain"/>
    <property type="match status" value="1"/>
</dbReference>
<sequence>MSTDKPLLAFLSYSHKDEALLNALRTHLSPLTRQGIIAQWHDRMILAGTEWAGEIDRNLETADLILLLISPDFIASTYCYDTEMKRALERHDAGEARIIPIILRPCDWHGSPFGRLQALPTDAKPVTGASWHNQDEAFVAVASGIRKAALDWRGRASKAATPSPVPVPRTSLLRPKTPTLAPDEPVAASYPRPKPRPTAFNAYQAGRDILTFVETGLVERMKDIEAAGYIVDHDRREGRICFRVESDSRTIYFLDMWLGGAIGGDKSLGFYDGWGNNSGGSGAMTATATPVLSEESGEPVLEIINFSLLNSRHTQKTYSKEEFLEALWEKIVSTVDQLGRQRR</sequence>
<comment type="caution">
    <text evidence="3">The sequence shown here is derived from an EMBL/GenBank/DDBJ whole genome shotgun (WGS) entry which is preliminary data.</text>
</comment>
<dbReference type="AlphaFoldDB" id="A0A7W9SW02"/>
<dbReference type="PROSITE" id="PS50104">
    <property type="entry name" value="TIR"/>
    <property type="match status" value="1"/>
</dbReference>
<evidence type="ECO:0000313" key="3">
    <source>
        <dbReference type="EMBL" id="MBB6053877.1"/>
    </source>
</evidence>
<name>A0A7W9SW02_ARMRO</name>
<dbReference type="InterPro" id="IPR035897">
    <property type="entry name" value="Toll_tir_struct_dom_sf"/>
</dbReference>
<dbReference type="SMART" id="SM00255">
    <property type="entry name" value="TIR"/>
    <property type="match status" value="1"/>
</dbReference>
<dbReference type="EMBL" id="JACHGW010000009">
    <property type="protein sequence ID" value="MBB6053877.1"/>
    <property type="molecule type" value="Genomic_DNA"/>
</dbReference>
<evidence type="ECO:0000259" key="2">
    <source>
        <dbReference type="PROSITE" id="PS50104"/>
    </source>
</evidence>
<dbReference type="RefSeq" id="WP_184203964.1">
    <property type="nucleotide sequence ID" value="NZ_JACHGW010000009.1"/>
</dbReference>
<evidence type="ECO:0000313" key="4">
    <source>
        <dbReference type="Proteomes" id="UP000520814"/>
    </source>
</evidence>
<dbReference type="InterPro" id="IPR000157">
    <property type="entry name" value="TIR_dom"/>
</dbReference>
<evidence type="ECO:0000256" key="1">
    <source>
        <dbReference type="SAM" id="MobiDB-lite"/>
    </source>
</evidence>
<dbReference type="Proteomes" id="UP000520814">
    <property type="component" value="Unassembled WGS sequence"/>
</dbReference>
<keyword evidence="4" id="KW-1185">Reference proteome</keyword>